<keyword evidence="3" id="KW-0507">mRNA processing</keyword>
<dbReference type="Proteomes" id="UP001345013">
    <property type="component" value="Unassembled WGS sequence"/>
</dbReference>
<comment type="caution">
    <text evidence="6">The sequence shown here is derived from an EMBL/GenBank/DDBJ whole genome shotgun (WGS) entry which is preliminary data.</text>
</comment>
<evidence type="ECO:0000313" key="6">
    <source>
        <dbReference type="EMBL" id="KAK5081939.1"/>
    </source>
</evidence>
<keyword evidence="4" id="KW-0508">mRNA splicing</keyword>
<evidence type="ECO:0000256" key="3">
    <source>
        <dbReference type="ARBA" id="ARBA00022664"/>
    </source>
</evidence>
<proteinExistence type="inferred from homology"/>
<dbReference type="EMBL" id="JAVRRG010000130">
    <property type="protein sequence ID" value="KAK5081939.1"/>
    <property type="molecule type" value="Genomic_DNA"/>
</dbReference>
<protein>
    <submittedName>
        <fullName evidence="6">Thioredoxin-like 4A</fullName>
    </submittedName>
</protein>
<evidence type="ECO:0000313" key="7">
    <source>
        <dbReference type="Proteomes" id="UP001345013"/>
    </source>
</evidence>
<sequence length="194" mass="22593">MSLSIIITYQTILRIQGIIYNFSRGSTDLPRLSQSINLHPESSIPGFTRPPTMTALIHDLPSAWHVDQACMSEDERVVVIRFGDPKHKDTWAQDEMLYKVADKVRNFAVIYTCDNTIIQDFNQMYELYDVCTVMFFWRNKHMMCDFGTGNNNKLNFYINDKQDLIDIIEVIYRGAKKGRGLVVSPKDYSTHYKY</sequence>
<evidence type="ECO:0000256" key="5">
    <source>
        <dbReference type="ARBA" id="ARBA00023242"/>
    </source>
</evidence>
<dbReference type="CDD" id="cd02954">
    <property type="entry name" value="DIM1"/>
    <property type="match status" value="1"/>
</dbReference>
<dbReference type="SUPFAM" id="SSF52833">
    <property type="entry name" value="Thioredoxin-like"/>
    <property type="match status" value="1"/>
</dbReference>
<dbReference type="SMART" id="SM01410">
    <property type="entry name" value="DIM1"/>
    <property type="match status" value="1"/>
</dbReference>
<reference evidence="6 7" key="1">
    <citation type="submission" date="2023-08" db="EMBL/GenBank/DDBJ databases">
        <title>Black Yeasts Isolated from many extreme environments.</title>
        <authorList>
            <person name="Coleine C."/>
            <person name="Stajich J.E."/>
            <person name="Selbmann L."/>
        </authorList>
    </citation>
    <scope>NUCLEOTIDE SEQUENCE [LARGE SCALE GENOMIC DNA]</scope>
    <source>
        <strain evidence="6 7">CCFEE 5885</strain>
    </source>
</reference>
<dbReference type="PANTHER" id="PTHR12052">
    <property type="entry name" value="THIOREDOXIN-LIKE PROTEN 4A, 4B"/>
    <property type="match status" value="1"/>
</dbReference>
<organism evidence="6 7">
    <name type="scientific">Lithohypha guttulata</name>
    <dbReference type="NCBI Taxonomy" id="1690604"/>
    <lineage>
        <taxon>Eukaryota</taxon>
        <taxon>Fungi</taxon>
        <taxon>Dikarya</taxon>
        <taxon>Ascomycota</taxon>
        <taxon>Pezizomycotina</taxon>
        <taxon>Eurotiomycetes</taxon>
        <taxon>Chaetothyriomycetidae</taxon>
        <taxon>Chaetothyriales</taxon>
        <taxon>Trichomeriaceae</taxon>
        <taxon>Lithohypha</taxon>
    </lineage>
</organism>
<dbReference type="PANTHER" id="PTHR12052:SF5">
    <property type="entry name" value="THIOREDOXIN-LIKE PROTEIN 4A"/>
    <property type="match status" value="1"/>
</dbReference>
<evidence type="ECO:0000256" key="2">
    <source>
        <dbReference type="ARBA" id="ARBA00008241"/>
    </source>
</evidence>
<gene>
    <name evidence="6" type="primary">TXNL4A</name>
    <name evidence="6" type="ORF">LTR24_008028</name>
</gene>
<dbReference type="InterPro" id="IPR004123">
    <property type="entry name" value="Dim1"/>
</dbReference>
<dbReference type="Gene3D" id="3.40.30.10">
    <property type="entry name" value="Glutaredoxin"/>
    <property type="match status" value="1"/>
</dbReference>
<keyword evidence="5" id="KW-0539">Nucleus</keyword>
<evidence type="ECO:0000256" key="4">
    <source>
        <dbReference type="ARBA" id="ARBA00023187"/>
    </source>
</evidence>
<accession>A0ABR0K283</accession>
<name>A0ABR0K283_9EURO</name>
<dbReference type="InterPro" id="IPR036249">
    <property type="entry name" value="Thioredoxin-like_sf"/>
</dbReference>
<keyword evidence="7" id="KW-1185">Reference proteome</keyword>
<evidence type="ECO:0000256" key="1">
    <source>
        <dbReference type="ARBA" id="ARBA00004123"/>
    </source>
</evidence>
<comment type="similarity">
    <text evidence="2">Belongs to the DIM1 family.</text>
</comment>
<comment type="subcellular location">
    <subcellularLocation>
        <location evidence="1">Nucleus</location>
    </subcellularLocation>
</comment>
<dbReference type="Pfam" id="PF02966">
    <property type="entry name" value="DIM1"/>
    <property type="match status" value="1"/>
</dbReference>